<organism evidence="3 4">
    <name type="scientific">Aristolochia fimbriata</name>
    <name type="common">White veined hardy Dutchman's pipe vine</name>
    <dbReference type="NCBI Taxonomy" id="158543"/>
    <lineage>
        <taxon>Eukaryota</taxon>
        <taxon>Viridiplantae</taxon>
        <taxon>Streptophyta</taxon>
        <taxon>Embryophyta</taxon>
        <taxon>Tracheophyta</taxon>
        <taxon>Spermatophyta</taxon>
        <taxon>Magnoliopsida</taxon>
        <taxon>Magnoliidae</taxon>
        <taxon>Piperales</taxon>
        <taxon>Aristolochiaceae</taxon>
        <taxon>Aristolochia</taxon>
    </lineage>
</organism>
<evidence type="ECO:0000256" key="1">
    <source>
        <dbReference type="SAM" id="MobiDB-lite"/>
    </source>
</evidence>
<sequence>MEKYAAPLAVENISMESNASFTAKTKLDLPHIMASGTLEESILQMGKSWKASYIMTGKLYDPEVLCSRRKHMDKGHGTVYPLRRSFISINLLPWLITVLLVAVDRSSAADESSGGIPSTGILCISECATCPTICASPPPQTVSYSPNPPDFDRPSSSPPPPPPSTPSTPSTPPPPASYNYFTTTPPPATKSPSDNNIPSVSTPTMGTRGGYSSYPYYYFYASSAPQLSLFITSTIFVGILTSFCLVPFWV</sequence>
<protein>
    <submittedName>
        <fullName evidence="3">Uncharacterized protein</fullName>
    </submittedName>
</protein>
<feature type="compositionally biased region" description="Polar residues" evidence="1">
    <location>
        <begin position="194"/>
        <end position="204"/>
    </location>
</feature>
<keyword evidence="4" id="KW-1185">Reference proteome</keyword>
<dbReference type="Proteomes" id="UP000825729">
    <property type="component" value="Unassembled WGS sequence"/>
</dbReference>
<keyword evidence="2" id="KW-1133">Transmembrane helix</keyword>
<dbReference type="EMBL" id="JAINDJ010000003">
    <property type="protein sequence ID" value="KAG9451808.1"/>
    <property type="molecule type" value="Genomic_DNA"/>
</dbReference>
<feature type="transmembrane region" description="Helical" evidence="2">
    <location>
        <begin position="227"/>
        <end position="249"/>
    </location>
</feature>
<name>A0AAV7ESI6_ARIFI</name>
<reference evidence="3 4" key="1">
    <citation type="submission" date="2021-07" db="EMBL/GenBank/DDBJ databases">
        <title>The Aristolochia fimbriata genome: insights into angiosperm evolution, floral development and chemical biosynthesis.</title>
        <authorList>
            <person name="Jiao Y."/>
        </authorList>
    </citation>
    <scope>NUCLEOTIDE SEQUENCE [LARGE SCALE GENOMIC DNA]</scope>
    <source>
        <strain evidence="3">IBCAS-2021</strain>
        <tissue evidence="3">Leaf</tissue>
    </source>
</reference>
<dbReference type="AlphaFoldDB" id="A0AAV7ESI6"/>
<accession>A0AAV7ESI6</accession>
<evidence type="ECO:0000256" key="2">
    <source>
        <dbReference type="SAM" id="Phobius"/>
    </source>
</evidence>
<feature type="compositionally biased region" description="Pro residues" evidence="1">
    <location>
        <begin position="156"/>
        <end position="176"/>
    </location>
</feature>
<keyword evidence="2" id="KW-0472">Membrane</keyword>
<gene>
    <name evidence="3" type="ORF">H6P81_004712</name>
</gene>
<feature type="region of interest" description="Disordered" evidence="1">
    <location>
        <begin position="141"/>
        <end position="204"/>
    </location>
</feature>
<comment type="caution">
    <text evidence="3">The sequence shown here is derived from an EMBL/GenBank/DDBJ whole genome shotgun (WGS) entry which is preliminary data.</text>
</comment>
<evidence type="ECO:0000313" key="3">
    <source>
        <dbReference type="EMBL" id="KAG9451808.1"/>
    </source>
</evidence>
<proteinExistence type="predicted"/>
<keyword evidence="2" id="KW-0812">Transmembrane</keyword>
<evidence type="ECO:0000313" key="4">
    <source>
        <dbReference type="Proteomes" id="UP000825729"/>
    </source>
</evidence>